<keyword evidence="5" id="KW-0297">G-protein coupled receptor</keyword>
<dbReference type="Proteomes" id="UP001364617">
    <property type="component" value="Unassembled WGS sequence"/>
</dbReference>
<feature type="transmembrane region" description="Helical" evidence="11">
    <location>
        <begin position="180"/>
        <end position="206"/>
    </location>
</feature>
<dbReference type="SUPFAM" id="SSF81321">
    <property type="entry name" value="Family A G protein-coupled receptor-like"/>
    <property type="match status" value="1"/>
</dbReference>
<dbReference type="Pfam" id="PF00001">
    <property type="entry name" value="7tm_1"/>
    <property type="match status" value="1"/>
</dbReference>
<sequence>MHLNNTDCNTSHFRYPLFTSTYSIVLLFGFPLNSVSLWILLCRNGLKKSVPVIYMANLALSDLLFIISLPFRIIYFATGRWTLGNALCMIPGTLFAVNIYSSSLFITLISVDRMLAVVYPIRSRPLRTAPVAWALSMTVWLLIAGLAVPTAFNHPQNEDTDCNVTRCFEKYTPDEWKQGFIILCCTTFFGILVPFGIILGCTVAVVRQLRSYSLSKTEILPGEKSLDFYFNLQTVTMCMASTNSCLDPLIYYFSSKRIQGRSRCDSSSKSIGLGLVQSTSWTGQ</sequence>
<dbReference type="PRINTS" id="PR01157">
    <property type="entry name" value="P2YPURNOCPTR"/>
</dbReference>
<name>A0AAN9D958_9TELE</name>
<dbReference type="AlphaFoldDB" id="A0AAN9D958"/>
<keyword evidence="6 11" id="KW-0472">Membrane</keyword>
<keyword evidence="3 11" id="KW-0812">Transmembrane</keyword>
<evidence type="ECO:0000256" key="11">
    <source>
        <dbReference type="SAM" id="Phobius"/>
    </source>
</evidence>
<evidence type="ECO:0000256" key="6">
    <source>
        <dbReference type="ARBA" id="ARBA00023136"/>
    </source>
</evidence>
<evidence type="ECO:0000256" key="10">
    <source>
        <dbReference type="ARBA" id="ARBA00023224"/>
    </source>
</evidence>
<keyword evidence="7" id="KW-1015">Disulfide bond</keyword>
<organism evidence="13 14">
    <name type="scientific">Phoxinus phoxinus</name>
    <name type="common">Eurasian minnow</name>
    <dbReference type="NCBI Taxonomy" id="58324"/>
    <lineage>
        <taxon>Eukaryota</taxon>
        <taxon>Metazoa</taxon>
        <taxon>Chordata</taxon>
        <taxon>Craniata</taxon>
        <taxon>Vertebrata</taxon>
        <taxon>Euteleostomi</taxon>
        <taxon>Actinopterygii</taxon>
        <taxon>Neopterygii</taxon>
        <taxon>Teleostei</taxon>
        <taxon>Ostariophysi</taxon>
        <taxon>Cypriniformes</taxon>
        <taxon>Leuciscidae</taxon>
        <taxon>Phoxininae</taxon>
        <taxon>Phoxinus</taxon>
    </lineage>
</organism>
<dbReference type="PROSITE" id="PS50262">
    <property type="entry name" value="G_PROTEIN_RECEP_F1_2"/>
    <property type="match status" value="1"/>
</dbReference>
<accession>A0AAN9D958</accession>
<keyword evidence="2" id="KW-1003">Cell membrane</keyword>
<keyword evidence="14" id="KW-1185">Reference proteome</keyword>
<evidence type="ECO:0000259" key="12">
    <source>
        <dbReference type="PROSITE" id="PS50262"/>
    </source>
</evidence>
<feature type="transmembrane region" description="Helical" evidence="11">
    <location>
        <begin position="131"/>
        <end position="152"/>
    </location>
</feature>
<keyword evidence="4 11" id="KW-1133">Transmembrane helix</keyword>
<dbReference type="CDD" id="cd14982">
    <property type="entry name" value="7tmA_purinoceptor-like"/>
    <property type="match status" value="1"/>
</dbReference>
<evidence type="ECO:0000313" key="13">
    <source>
        <dbReference type="EMBL" id="KAK7163629.1"/>
    </source>
</evidence>
<feature type="transmembrane region" description="Helical" evidence="11">
    <location>
        <begin position="89"/>
        <end position="111"/>
    </location>
</feature>
<feature type="transmembrane region" description="Helical" evidence="11">
    <location>
        <begin position="20"/>
        <end position="41"/>
    </location>
</feature>
<dbReference type="PRINTS" id="PR00237">
    <property type="entry name" value="GPCRRHODOPSN"/>
</dbReference>
<comment type="caution">
    <text evidence="13">The sequence shown here is derived from an EMBL/GenBank/DDBJ whole genome shotgun (WGS) entry which is preliminary data.</text>
</comment>
<dbReference type="PANTHER" id="PTHR24234:SF6">
    <property type="entry name" value="LYSOPHOSPHATIDIC ACID RECEPTOR 5"/>
    <property type="match status" value="1"/>
</dbReference>
<dbReference type="InterPro" id="IPR017452">
    <property type="entry name" value="GPCR_Rhodpsn_7TM"/>
</dbReference>
<dbReference type="EMBL" id="JAYKXH010000007">
    <property type="protein sequence ID" value="KAK7163629.1"/>
    <property type="molecule type" value="Genomic_DNA"/>
</dbReference>
<evidence type="ECO:0000256" key="2">
    <source>
        <dbReference type="ARBA" id="ARBA00022475"/>
    </source>
</evidence>
<dbReference type="GO" id="GO:0004930">
    <property type="term" value="F:G protein-coupled receptor activity"/>
    <property type="evidence" value="ECO:0007669"/>
    <property type="project" value="UniProtKB-KW"/>
</dbReference>
<keyword evidence="10" id="KW-0807">Transducer</keyword>
<evidence type="ECO:0000256" key="9">
    <source>
        <dbReference type="ARBA" id="ARBA00023180"/>
    </source>
</evidence>
<feature type="domain" description="G-protein coupled receptors family 1 profile" evidence="12">
    <location>
        <begin position="32"/>
        <end position="284"/>
    </location>
</feature>
<keyword evidence="8" id="KW-0675">Receptor</keyword>
<keyword evidence="9" id="KW-0325">Glycoprotein</keyword>
<dbReference type="PANTHER" id="PTHR24234">
    <property type="entry name" value="LYSOPHOSPHATIDIC ACID RECEPTOR 5/SPHINGOSYLPHOSPHORYLCHOLINE RECEPTOR"/>
    <property type="match status" value="1"/>
</dbReference>
<dbReference type="InterPro" id="IPR000276">
    <property type="entry name" value="GPCR_Rhodpsn"/>
</dbReference>
<proteinExistence type="predicted"/>
<evidence type="ECO:0000256" key="3">
    <source>
        <dbReference type="ARBA" id="ARBA00022692"/>
    </source>
</evidence>
<comment type="subcellular location">
    <subcellularLocation>
        <location evidence="1">Cell membrane</location>
        <topology evidence="1">Multi-pass membrane protein</topology>
    </subcellularLocation>
</comment>
<evidence type="ECO:0000256" key="7">
    <source>
        <dbReference type="ARBA" id="ARBA00023157"/>
    </source>
</evidence>
<feature type="transmembrane region" description="Helical" evidence="11">
    <location>
        <begin position="53"/>
        <end position="77"/>
    </location>
</feature>
<evidence type="ECO:0000256" key="4">
    <source>
        <dbReference type="ARBA" id="ARBA00022989"/>
    </source>
</evidence>
<evidence type="ECO:0000313" key="14">
    <source>
        <dbReference type="Proteomes" id="UP001364617"/>
    </source>
</evidence>
<protein>
    <recommendedName>
        <fullName evidence="12">G-protein coupled receptors family 1 profile domain-containing protein</fullName>
    </recommendedName>
</protein>
<reference evidence="13 14" key="1">
    <citation type="submission" date="2024-02" db="EMBL/GenBank/DDBJ databases">
        <title>Chromosome-level genome assembly of the Eurasian Minnow (Phoxinus phoxinus).</title>
        <authorList>
            <person name="Oriowo T.O."/>
            <person name="Martin S."/>
            <person name="Stange M."/>
            <person name="Chrysostomakis Y."/>
            <person name="Brown T."/>
            <person name="Winkler S."/>
            <person name="Kukowka S."/>
            <person name="Myers E.W."/>
            <person name="Bohne A."/>
        </authorList>
    </citation>
    <scope>NUCLEOTIDE SEQUENCE [LARGE SCALE GENOMIC DNA]</scope>
    <source>
        <strain evidence="13">ZFMK-TIS-60720</strain>
        <tissue evidence="13">Whole Organism</tissue>
    </source>
</reference>
<evidence type="ECO:0000256" key="1">
    <source>
        <dbReference type="ARBA" id="ARBA00004651"/>
    </source>
</evidence>
<dbReference type="Gene3D" id="1.20.1070.10">
    <property type="entry name" value="Rhodopsin 7-helix transmembrane proteins"/>
    <property type="match status" value="1"/>
</dbReference>
<evidence type="ECO:0000256" key="8">
    <source>
        <dbReference type="ARBA" id="ARBA00023170"/>
    </source>
</evidence>
<gene>
    <name evidence="13" type="ORF">R3I93_007623</name>
</gene>
<dbReference type="GO" id="GO:0005886">
    <property type="term" value="C:plasma membrane"/>
    <property type="evidence" value="ECO:0007669"/>
    <property type="project" value="UniProtKB-SubCell"/>
</dbReference>
<dbReference type="GO" id="GO:0048266">
    <property type="term" value="P:behavioral response to pain"/>
    <property type="evidence" value="ECO:0007669"/>
    <property type="project" value="TreeGrafter"/>
</dbReference>
<evidence type="ECO:0000256" key="5">
    <source>
        <dbReference type="ARBA" id="ARBA00023040"/>
    </source>
</evidence>